<dbReference type="PROSITE" id="PS50005">
    <property type="entry name" value="TPR"/>
    <property type="match status" value="1"/>
</dbReference>
<name>A0A1A8X851_PLAOA</name>
<dbReference type="SUPFAM" id="SSF53335">
    <property type="entry name" value="S-adenosyl-L-methionine-dependent methyltransferases"/>
    <property type="match status" value="1"/>
</dbReference>
<evidence type="ECO:0000256" key="2">
    <source>
        <dbReference type="SAM" id="Phobius"/>
    </source>
</evidence>
<feature type="repeat" description="TPR" evidence="1">
    <location>
        <begin position="635"/>
        <end position="668"/>
    </location>
</feature>
<keyword evidence="1" id="KW-0802">TPR repeat</keyword>
<dbReference type="InterPro" id="IPR028061">
    <property type="entry name" value="Fis1_TPR_C"/>
</dbReference>
<dbReference type="EMBL" id="FLQV01001621">
    <property type="protein sequence ID" value="SBS99958.1"/>
    <property type="molecule type" value="Genomic_DNA"/>
</dbReference>
<evidence type="ECO:0000313" key="3">
    <source>
        <dbReference type="EMBL" id="SBS99958.1"/>
    </source>
</evidence>
<gene>
    <name evidence="3" type="ORF">POVCU1_056400</name>
</gene>
<protein>
    <submittedName>
        <fullName evidence="3">Uncharacterized protein</fullName>
    </submittedName>
</protein>
<sequence>MVIFEKWHRNSKKCIFSPLWTKDKLKFCSKKREDLPKGSNRTSDDEKTSLNFLTMQEMKLVCGRKTTFSSTFDKRINVFLKPLEIDIIHDRDINRSELVGIDENTREKTQQKSSNCSETGKNVGYNPKYLQVQRYRALKEEKHCYVYDFEVLDISNLGKYEPGSFVNVHFYNKERLGIGMLNRKSNIVIRIIEKDIEKVIDDQFFVKRLYESVKRRFMYIYNISLYDYIHSLNIRNEIMLFCQMVNSFNDYLPGLVVHIFHKSLFIRYDNISIQKYNYIFEKELDKIFSPKNIYCKKISSKKEKRAQGGKEYTLEQTKGNDLELYYSENDLTFYNNITNISYNVFHLQNKQDRLFLQNLCDSSNVLNINGNVGEYIISTCFSQNGGTSNFGNTERVAILLSDCVKNASYAEKNASLNGCHHVMSLHREDLLEELSNMHLNSLRFGLIIFNVKSSITYRRSAYTSEYGKRHTVTFKGVHKYLSCISDILQSNGLLFVTVELAAVDYDKFLNIVRCVFERKKKNLSIVYENSCSIENKIGKGFSKRKEIKLAQKGPHSPKKEEKMDSPEFLKIELQRLKSDYETVSKGTAPELSVDHVMPKTQFDYACLLICSSDLKNIKFASSLLHELLLINYNRIDCLYQLAIAHIKLRDYKKAKNYLNALLKIDARNSNALALKSLLFDLISSDGLIGALLVALTACGIYLSFKSFNDHCKSLETERRTSSLYKITYGSSISSNTSLHCRCAKASVGCISTCPIKRKQKSV</sequence>
<reference evidence="4" key="1">
    <citation type="submission" date="2016-05" db="EMBL/GenBank/DDBJ databases">
        <authorList>
            <person name="Naeem Raeece"/>
        </authorList>
    </citation>
    <scope>NUCLEOTIDE SEQUENCE [LARGE SCALE GENOMIC DNA]</scope>
</reference>
<dbReference type="CDD" id="cd12212">
    <property type="entry name" value="Fis1"/>
    <property type="match status" value="1"/>
</dbReference>
<dbReference type="InterPro" id="IPR019734">
    <property type="entry name" value="TPR_rpt"/>
</dbReference>
<dbReference type="Gene3D" id="3.30.750.80">
    <property type="entry name" value="RNA methyltransferase domain (HRMD) like"/>
    <property type="match status" value="1"/>
</dbReference>
<dbReference type="PANTHER" id="PTHR42873">
    <property type="entry name" value="RIBOSOMAL RNA LARGE SUBUNIT METHYLTRANSFERASE"/>
    <property type="match status" value="1"/>
</dbReference>
<dbReference type="InterPro" id="IPR011990">
    <property type="entry name" value="TPR-like_helical_dom_sf"/>
</dbReference>
<feature type="transmembrane region" description="Helical" evidence="2">
    <location>
        <begin position="686"/>
        <end position="704"/>
    </location>
</feature>
<keyword evidence="2" id="KW-0812">Transmembrane</keyword>
<proteinExistence type="predicted"/>
<organism evidence="3 4">
    <name type="scientific">Plasmodium ovale curtisi</name>
    <dbReference type="NCBI Taxonomy" id="864141"/>
    <lineage>
        <taxon>Eukaryota</taxon>
        <taxon>Sar</taxon>
        <taxon>Alveolata</taxon>
        <taxon>Apicomplexa</taxon>
        <taxon>Aconoidasida</taxon>
        <taxon>Haemosporida</taxon>
        <taxon>Plasmodiidae</taxon>
        <taxon>Plasmodium</taxon>
        <taxon>Plasmodium (Plasmodium)</taxon>
    </lineage>
</organism>
<dbReference type="AlphaFoldDB" id="A0A1A8X851"/>
<dbReference type="SUPFAM" id="SSF48452">
    <property type="entry name" value="TPR-like"/>
    <property type="match status" value="1"/>
</dbReference>
<dbReference type="Gene3D" id="3.40.50.150">
    <property type="entry name" value="Vaccinia Virus protein VP39"/>
    <property type="match status" value="1"/>
</dbReference>
<dbReference type="PANTHER" id="PTHR42873:SF1">
    <property type="entry name" value="S-ADENOSYLMETHIONINE-DEPENDENT METHYLTRANSFERASE DOMAIN-CONTAINING PROTEIN"/>
    <property type="match status" value="1"/>
</dbReference>
<dbReference type="InterPro" id="IPR033745">
    <property type="entry name" value="Fis1_cytosol"/>
</dbReference>
<accession>A0A1A8X851</accession>
<dbReference type="FunFam" id="1.25.40.10:FF:000347">
    <property type="entry name" value="Mitochondrial fission 1 protein"/>
    <property type="match status" value="1"/>
</dbReference>
<dbReference type="InterPro" id="IPR029063">
    <property type="entry name" value="SAM-dependent_MTases_sf"/>
</dbReference>
<dbReference type="InterPro" id="IPR036974">
    <property type="entry name" value="PUA_sf"/>
</dbReference>
<dbReference type="Gene3D" id="2.30.130.10">
    <property type="entry name" value="PUA domain"/>
    <property type="match status" value="1"/>
</dbReference>
<dbReference type="Proteomes" id="UP000078546">
    <property type="component" value="Unassembled WGS sequence"/>
</dbReference>
<keyword evidence="2" id="KW-0472">Membrane</keyword>
<dbReference type="GO" id="GO:0003723">
    <property type="term" value="F:RNA binding"/>
    <property type="evidence" value="ECO:0007669"/>
    <property type="project" value="InterPro"/>
</dbReference>
<keyword evidence="2" id="KW-1133">Transmembrane helix</keyword>
<dbReference type="Pfam" id="PF14853">
    <property type="entry name" value="Fis1_TPR_C"/>
    <property type="match status" value="1"/>
</dbReference>
<evidence type="ECO:0000256" key="1">
    <source>
        <dbReference type="PROSITE-ProRule" id="PRU00339"/>
    </source>
</evidence>
<evidence type="ECO:0000313" key="4">
    <source>
        <dbReference type="Proteomes" id="UP000078546"/>
    </source>
</evidence>
<dbReference type="Gene3D" id="1.25.40.10">
    <property type="entry name" value="Tetratricopeptide repeat domain"/>
    <property type="match status" value="1"/>
</dbReference>